<evidence type="ECO:0000313" key="2">
    <source>
        <dbReference type="Proteomes" id="UP000805193"/>
    </source>
</evidence>
<proteinExistence type="predicted"/>
<keyword evidence="2" id="KW-1185">Reference proteome</keyword>
<evidence type="ECO:0000313" key="1">
    <source>
        <dbReference type="EMBL" id="KAG0444543.1"/>
    </source>
</evidence>
<sequence>MTGSAGAAIAALSGRSDRNDSAPSEYQIILPPLPTGPTVLNTVFLHADVRGRPYRVEDFRDTLSCLALLPEVLTLGAYQMNNVWAVTFRSPEGKRKIIAAGDLVVKGRRCVVMDPVNRDVRVKIHWLLHYAPDDEVRVALAPYG</sequence>
<comment type="caution">
    <text evidence="1">The sequence shown here is derived from an EMBL/GenBank/DDBJ whole genome shotgun (WGS) entry which is preliminary data.</text>
</comment>
<reference evidence="1 2" key="1">
    <citation type="journal article" date="2020" name="Cell">
        <title>Large-Scale Comparative Analyses of Tick Genomes Elucidate Their Genetic Diversity and Vector Capacities.</title>
        <authorList>
            <consortium name="Tick Genome and Microbiome Consortium (TIGMIC)"/>
            <person name="Jia N."/>
            <person name="Wang J."/>
            <person name="Shi W."/>
            <person name="Du L."/>
            <person name="Sun Y."/>
            <person name="Zhan W."/>
            <person name="Jiang J.F."/>
            <person name="Wang Q."/>
            <person name="Zhang B."/>
            <person name="Ji P."/>
            <person name="Bell-Sakyi L."/>
            <person name="Cui X.M."/>
            <person name="Yuan T.T."/>
            <person name="Jiang B.G."/>
            <person name="Yang W.F."/>
            <person name="Lam T.T."/>
            <person name="Chang Q.C."/>
            <person name="Ding S.J."/>
            <person name="Wang X.J."/>
            <person name="Zhu J.G."/>
            <person name="Ruan X.D."/>
            <person name="Zhao L."/>
            <person name="Wei J.T."/>
            <person name="Ye R.Z."/>
            <person name="Que T.C."/>
            <person name="Du C.H."/>
            <person name="Zhou Y.H."/>
            <person name="Cheng J.X."/>
            <person name="Dai P.F."/>
            <person name="Guo W.B."/>
            <person name="Han X.H."/>
            <person name="Huang E.J."/>
            <person name="Li L.F."/>
            <person name="Wei W."/>
            <person name="Gao Y.C."/>
            <person name="Liu J.Z."/>
            <person name="Shao H.Z."/>
            <person name="Wang X."/>
            <person name="Wang C.C."/>
            <person name="Yang T.C."/>
            <person name="Huo Q.B."/>
            <person name="Li W."/>
            <person name="Chen H.Y."/>
            <person name="Chen S.E."/>
            <person name="Zhou L.G."/>
            <person name="Ni X.B."/>
            <person name="Tian J.H."/>
            <person name="Sheng Y."/>
            <person name="Liu T."/>
            <person name="Pan Y.S."/>
            <person name="Xia L.Y."/>
            <person name="Li J."/>
            <person name="Zhao F."/>
            <person name="Cao W.C."/>
        </authorList>
    </citation>
    <scope>NUCLEOTIDE SEQUENCE [LARGE SCALE GENOMIC DNA]</scope>
    <source>
        <strain evidence="1">Iper-2018</strain>
    </source>
</reference>
<dbReference type="EMBL" id="JABSTQ010001883">
    <property type="protein sequence ID" value="KAG0444543.1"/>
    <property type="molecule type" value="Genomic_DNA"/>
</dbReference>
<gene>
    <name evidence="1" type="ORF">HPB47_013677</name>
</gene>
<dbReference type="Proteomes" id="UP000805193">
    <property type="component" value="Unassembled WGS sequence"/>
</dbReference>
<accession>A0AC60QXZ9</accession>
<protein>
    <submittedName>
        <fullName evidence="1">Uncharacterized protein</fullName>
    </submittedName>
</protein>
<name>A0AC60QXZ9_IXOPE</name>
<organism evidence="1 2">
    <name type="scientific">Ixodes persulcatus</name>
    <name type="common">Taiga tick</name>
    <dbReference type="NCBI Taxonomy" id="34615"/>
    <lineage>
        <taxon>Eukaryota</taxon>
        <taxon>Metazoa</taxon>
        <taxon>Ecdysozoa</taxon>
        <taxon>Arthropoda</taxon>
        <taxon>Chelicerata</taxon>
        <taxon>Arachnida</taxon>
        <taxon>Acari</taxon>
        <taxon>Parasitiformes</taxon>
        <taxon>Ixodida</taxon>
        <taxon>Ixodoidea</taxon>
        <taxon>Ixodidae</taxon>
        <taxon>Ixodinae</taxon>
        <taxon>Ixodes</taxon>
    </lineage>
</organism>